<dbReference type="InterPro" id="IPR001091">
    <property type="entry name" value="RM_Methyltransferase"/>
</dbReference>
<dbReference type="GO" id="GO:0032259">
    <property type="term" value="P:methylation"/>
    <property type="evidence" value="ECO:0007669"/>
    <property type="project" value="UniProtKB-KW"/>
</dbReference>
<comment type="similarity">
    <text evidence="1 4">Belongs to the N(4)/N(6)-methyltransferase family.</text>
</comment>
<evidence type="ECO:0000313" key="7">
    <source>
        <dbReference type="Proteomes" id="UP000184997"/>
    </source>
</evidence>
<proteinExistence type="inferred from homology"/>
<dbReference type="GO" id="GO:0003677">
    <property type="term" value="F:DNA binding"/>
    <property type="evidence" value="ECO:0007669"/>
    <property type="project" value="InterPro"/>
</dbReference>
<dbReference type="EC" id="2.1.1.-" evidence="4"/>
<dbReference type="Gene3D" id="3.40.50.150">
    <property type="entry name" value="Vaccinia Virus protein VP39"/>
    <property type="match status" value="1"/>
</dbReference>
<sequence>MKHAPGAVRDSVIQALSFHPDGAAVGEIIQTVNSSLGPTPASSIRSYLNLNTPKLFVRSERGIYQLRQDLFEPSNADSAEHAALAFNAPRFDRGKTTLFNADCMDWLAQQEECSVHAVVTDPPYGLVEYSDTEQKKLRAGKGGIWRVPPAFDGSVRSPLPRFTVLTPKDVLALQDFFHKWGKLVLRTLVPGANLVVACNPLLSHVISGALAQAGLERRGEIARLVMTMRGGDRPKSAHTEFSEVSVMPRSMWEPWLVFRRPIEGRVQDNLRKWGTGGFRRPSTDKPFGDVIQSAPTRASERKIAPHPSLKPQAFMRKIVRAVLPLGSGIVCDPFAGSGATLAAAESVGYRSVGMERDEQYFKLACKAIPLLADLEIKS</sequence>
<keyword evidence="3 6" id="KW-0808">Transferase</keyword>
<dbReference type="InterPro" id="IPR002052">
    <property type="entry name" value="DNA_methylase_N6_adenine_CS"/>
</dbReference>
<feature type="domain" description="DNA methylase N-4/N-6" evidence="5">
    <location>
        <begin position="115"/>
        <end position="364"/>
    </location>
</feature>
<dbReference type="GO" id="GO:0008170">
    <property type="term" value="F:N-methyltransferase activity"/>
    <property type="evidence" value="ECO:0007669"/>
    <property type="project" value="InterPro"/>
</dbReference>
<name>A0A1M4JB73_9XANT</name>
<evidence type="ECO:0000256" key="2">
    <source>
        <dbReference type="ARBA" id="ARBA00022603"/>
    </source>
</evidence>
<dbReference type="RefSeq" id="WP_009605995.1">
    <property type="nucleotide sequence ID" value="NZ_CP076252.1"/>
</dbReference>
<dbReference type="EMBL" id="FLUK01000238">
    <property type="protein sequence ID" value="SBV89018.1"/>
    <property type="molecule type" value="Genomic_DNA"/>
</dbReference>
<keyword evidence="2 6" id="KW-0489">Methyltransferase</keyword>
<dbReference type="PRINTS" id="PR00508">
    <property type="entry name" value="S21N4MTFRASE"/>
</dbReference>
<evidence type="ECO:0000259" key="5">
    <source>
        <dbReference type="Pfam" id="PF01555"/>
    </source>
</evidence>
<reference evidence="7" key="1">
    <citation type="submission" date="2016-07" db="EMBL/GenBank/DDBJ databases">
        <authorList>
            <person name="Florea S."/>
            <person name="Webb J.S."/>
            <person name="Jaromczyk J."/>
            <person name="Schardl C.L."/>
        </authorList>
    </citation>
    <scope>NUCLEOTIDE SEQUENCE [LARGE SCALE GENOMIC DNA]</scope>
</reference>
<evidence type="ECO:0000313" key="6">
    <source>
        <dbReference type="EMBL" id="SBV89018.1"/>
    </source>
</evidence>
<accession>A0A1M4JB73</accession>
<organism evidence="6 7">
    <name type="scientific">Xanthomonas graminis pv. graminis</name>
    <dbReference type="NCBI Taxonomy" id="134874"/>
    <lineage>
        <taxon>Bacteria</taxon>
        <taxon>Pseudomonadati</taxon>
        <taxon>Pseudomonadota</taxon>
        <taxon>Gammaproteobacteria</taxon>
        <taxon>Lysobacterales</taxon>
        <taxon>Lysobacteraceae</taxon>
        <taxon>Xanthomonas</taxon>
        <taxon>Xanthomonas translucens group</taxon>
        <taxon>Xanthomonas graminis</taxon>
    </lineage>
</organism>
<dbReference type="AlphaFoldDB" id="A0A1M4JB73"/>
<evidence type="ECO:0000256" key="1">
    <source>
        <dbReference type="ARBA" id="ARBA00006594"/>
    </source>
</evidence>
<dbReference type="InterPro" id="IPR029063">
    <property type="entry name" value="SAM-dependent_MTases_sf"/>
</dbReference>
<dbReference type="PROSITE" id="PS00092">
    <property type="entry name" value="N6_MTASE"/>
    <property type="match status" value="1"/>
</dbReference>
<evidence type="ECO:0000256" key="3">
    <source>
        <dbReference type="ARBA" id="ARBA00022679"/>
    </source>
</evidence>
<evidence type="ECO:0000256" key="4">
    <source>
        <dbReference type="RuleBase" id="RU362026"/>
    </source>
</evidence>
<dbReference type="InterPro" id="IPR002941">
    <property type="entry name" value="DNA_methylase_N4/N6"/>
</dbReference>
<dbReference type="Pfam" id="PF01555">
    <property type="entry name" value="N6_N4_Mtase"/>
    <property type="match status" value="1"/>
</dbReference>
<dbReference type="SUPFAM" id="SSF53335">
    <property type="entry name" value="S-adenosyl-L-methionine-dependent methyltransferases"/>
    <property type="match status" value="1"/>
</dbReference>
<gene>
    <name evidence="6" type="ORF">XTGNCPPB3709_2972</name>
</gene>
<protein>
    <recommendedName>
        <fullName evidence="4">Methyltransferase</fullName>
        <ecNumber evidence="4">2.1.1.-</ecNumber>
    </recommendedName>
</protein>
<dbReference type="Proteomes" id="UP000184997">
    <property type="component" value="Unassembled WGS sequence"/>
</dbReference>